<dbReference type="EMBL" id="JAUTXU010000284">
    <property type="protein sequence ID" value="KAK3690628.1"/>
    <property type="molecule type" value="Genomic_DNA"/>
</dbReference>
<evidence type="ECO:0000313" key="2">
    <source>
        <dbReference type="Proteomes" id="UP001281147"/>
    </source>
</evidence>
<comment type="caution">
    <text evidence="1">The sequence shown here is derived from an EMBL/GenBank/DDBJ whole genome shotgun (WGS) entry which is preliminary data.</text>
</comment>
<name>A0ACC3MGB9_9PEZI</name>
<evidence type="ECO:0000313" key="1">
    <source>
        <dbReference type="EMBL" id="KAK3690628.1"/>
    </source>
</evidence>
<reference evidence="1" key="1">
    <citation type="submission" date="2023-07" db="EMBL/GenBank/DDBJ databases">
        <title>Black Yeasts Isolated from many extreme environments.</title>
        <authorList>
            <person name="Coleine C."/>
            <person name="Stajich J.E."/>
            <person name="Selbmann L."/>
        </authorList>
    </citation>
    <scope>NUCLEOTIDE SEQUENCE</scope>
    <source>
        <strain evidence="1">CCFEE 5714</strain>
    </source>
</reference>
<keyword evidence="2" id="KW-1185">Reference proteome</keyword>
<dbReference type="Proteomes" id="UP001281147">
    <property type="component" value="Unassembled WGS sequence"/>
</dbReference>
<protein>
    <submittedName>
        <fullName evidence="1">Uncharacterized protein</fullName>
    </submittedName>
</protein>
<accession>A0ACC3MGB9</accession>
<proteinExistence type="predicted"/>
<organism evidence="1 2">
    <name type="scientific">Vermiconidia calcicola</name>
    <dbReference type="NCBI Taxonomy" id="1690605"/>
    <lineage>
        <taxon>Eukaryota</taxon>
        <taxon>Fungi</taxon>
        <taxon>Dikarya</taxon>
        <taxon>Ascomycota</taxon>
        <taxon>Pezizomycotina</taxon>
        <taxon>Dothideomycetes</taxon>
        <taxon>Dothideomycetidae</taxon>
        <taxon>Mycosphaerellales</taxon>
        <taxon>Extremaceae</taxon>
        <taxon>Vermiconidia</taxon>
    </lineage>
</organism>
<sequence length="238" mass="25118">MLAIAFFVAVAAASTTVKTPCSSGSGSQTSATLTAYTSSPNFRLVASVKKNDLSPSIENWTVSTYHLGACYEAAVMTPSDTDDEDYGRTFYANGTNSDIRDGKGEIVTDGATPPTPYGFTVPQLDQTDDDDRRAVQIICGEGTPGVAITRSSNSRPHLIYNDQAGNETFGGWYACNAALGPDSEVILYYRSSEEATPDDCADLILYPECVSNGSTVAPNAQAGPCYPSIAAINEDSSQ</sequence>
<gene>
    <name evidence="1" type="ORF">LTR37_019072</name>
</gene>